<dbReference type="InterPro" id="IPR018060">
    <property type="entry name" value="HTH_AraC"/>
</dbReference>
<organism evidence="4 5">
    <name type="scientific">Pendulispora brunnea</name>
    <dbReference type="NCBI Taxonomy" id="2905690"/>
    <lineage>
        <taxon>Bacteria</taxon>
        <taxon>Pseudomonadati</taxon>
        <taxon>Myxococcota</taxon>
        <taxon>Myxococcia</taxon>
        <taxon>Myxococcales</taxon>
        <taxon>Sorangiineae</taxon>
        <taxon>Pendulisporaceae</taxon>
        <taxon>Pendulispora</taxon>
    </lineage>
</organism>
<evidence type="ECO:0000256" key="1">
    <source>
        <dbReference type="ARBA" id="ARBA00023015"/>
    </source>
</evidence>
<dbReference type="RefSeq" id="WP_394840926.1">
    <property type="nucleotide sequence ID" value="NZ_CP089982.1"/>
</dbReference>
<keyword evidence="5" id="KW-1185">Reference proteome</keyword>
<dbReference type="PANTHER" id="PTHR43436:SF1">
    <property type="entry name" value="TRANSCRIPTIONAL REGULATORY PROTEIN"/>
    <property type="match status" value="1"/>
</dbReference>
<feature type="domain" description="HTH araC/xylS-type" evidence="3">
    <location>
        <begin position="8"/>
        <end position="55"/>
    </location>
</feature>
<sequence length="60" mass="6658">MHDASVLIVEARRALRMEGIDVTTAGLRVGYSSLSQFSREYARQFGASPRFDVQKAARPS</sequence>
<gene>
    <name evidence="4" type="ORF">LZC95_28105</name>
</gene>
<dbReference type="Gene3D" id="1.10.10.60">
    <property type="entry name" value="Homeodomain-like"/>
    <property type="match status" value="1"/>
</dbReference>
<name>A0ABZ2JV10_9BACT</name>
<dbReference type="EMBL" id="CP089982">
    <property type="protein sequence ID" value="WXA90313.1"/>
    <property type="molecule type" value="Genomic_DNA"/>
</dbReference>
<accession>A0ABZ2JV10</accession>
<keyword evidence="2" id="KW-0804">Transcription</keyword>
<dbReference type="InterPro" id="IPR009057">
    <property type="entry name" value="Homeodomain-like_sf"/>
</dbReference>
<dbReference type="PROSITE" id="PS01124">
    <property type="entry name" value="HTH_ARAC_FAMILY_2"/>
    <property type="match status" value="1"/>
</dbReference>
<evidence type="ECO:0000313" key="4">
    <source>
        <dbReference type="EMBL" id="WXA90313.1"/>
    </source>
</evidence>
<reference evidence="4 5" key="1">
    <citation type="submission" date="2021-12" db="EMBL/GenBank/DDBJ databases">
        <title>Discovery of the Pendulisporaceae a myxobacterial family with distinct sporulation behavior and unique specialized metabolism.</title>
        <authorList>
            <person name="Garcia R."/>
            <person name="Popoff A."/>
            <person name="Bader C.D."/>
            <person name="Loehr J."/>
            <person name="Walesch S."/>
            <person name="Walt C."/>
            <person name="Boldt J."/>
            <person name="Bunk B."/>
            <person name="Haeckl F.J.F.P.J."/>
            <person name="Gunesch A.P."/>
            <person name="Birkelbach J."/>
            <person name="Nuebel U."/>
            <person name="Pietschmann T."/>
            <person name="Bach T."/>
            <person name="Mueller R."/>
        </authorList>
    </citation>
    <scope>NUCLEOTIDE SEQUENCE [LARGE SCALE GENOMIC DNA]</scope>
    <source>
        <strain evidence="4 5">MSr12523</strain>
    </source>
</reference>
<dbReference type="Proteomes" id="UP001379533">
    <property type="component" value="Chromosome"/>
</dbReference>
<keyword evidence="1" id="KW-0805">Transcription regulation</keyword>
<protein>
    <submittedName>
        <fullName evidence="4">Helix-turn-helix domain-containing protein</fullName>
    </submittedName>
</protein>
<evidence type="ECO:0000259" key="3">
    <source>
        <dbReference type="PROSITE" id="PS01124"/>
    </source>
</evidence>
<evidence type="ECO:0000256" key="2">
    <source>
        <dbReference type="ARBA" id="ARBA00023163"/>
    </source>
</evidence>
<evidence type="ECO:0000313" key="5">
    <source>
        <dbReference type="Proteomes" id="UP001379533"/>
    </source>
</evidence>
<proteinExistence type="predicted"/>
<dbReference type="SUPFAM" id="SSF46689">
    <property type="entry name" value="Homeodomain-like"/>
    <property type="match status" value="1"/>
</dbReference>
<dbReference type="PANTHER" id="PTHR43436">
    <property type="entry name" value="ARAC-FAMILY TRANSCRIPTIONAL REGULATOR"/>
    <property type="match status" value="1"/>
</dbReference>
<dbReference type="Pfam" id="PF12833">
    <property type="entry name" value="HTH_18"/>
    <property type="match status" value="1"/>
</dbReference>